<dbReference type="PROSITE" id="PS50042">
    <property type="entry name" value="CNMP_BINDING_3"/>
    <property type="match status" value="1"/>
</dbReference>
<dbReference type="GO" id="GO:0003677">
    <property type="term" value="F:DNA binding"/>
    <property type="evidence" value="ECO:0007669"/>
    <property type="project" value="UniProtKB-KW"/>
</dbReference>
<dbReference type="InterPro" id="IPR050397">
    <property type="entry name" value="Env_Response_Regulators"/>
</dbReference>
<proteinExistence type="predicted"/>
<dbReference type="InterPro" id="IPR036388">
    <property type="entry name" value="WH-like_DNA-bd_sf"/>
</dbReference>
<keyword evidence="7" id="KW-1185">Reference proteome</keyword>
<evidence type="ECO:0000256" key="1">
    <source>
        <dbReference type="ARBA" id="ARBA00023015"/>
    </source>
</evidence>
<protein>
    <submittedName>
        <fullName evidence="6">Crp/Fnr family transcriptional regulator</fullName>
    </submittedName>
</protein>
<dbReference type="RefSeq" id="WP_162447699.1">
    <property type="nucleotide sequence ID" value="NZ_CP048222.1"/>
</dbReference>
<evidence type="ECO:0000313" key="7">
    <source>
        <dbReference type="Proteomes" id="UP000480178"/>
    </source>
</evidence>
<dbReference type="PANTHER" id="PTHR24567">
    <property type="entry name" value="CRP FAMILY TRANSCRIPTIONAL REGULATORY PROTEIN"/>
    <property type="match status" value="1"/>
</dbReference>
<keyword evidence="3" id="KW-0804">Transcription</keyword>
<dbReference type="InterPro" id="IPR014710">
    <property type="entry name" value="RmlC-like_jellyroll"/>
</dbReference>
<evidence type="ECO:0000259" key="4">
    <source>
        <dbReference type="PROSITE" id="PS50042"/>
    </source>
</evidence>
<organism evidence="6 7">
    <name type="scientific">Rhodocytophaga rosea</name>
    <dbReference type="NCBI Taxonomy" id="2704465"/>
    <lineage>
        <taxon>Bacteria</taxon>
        <taxon>Pseudomonadati</taxon>
        <taxon>Bacteroidota</taxon>
        <taxon>Cytophagia</taxon>
        <taxon>Cytophagales</taxon>
        <taxon>Rhodocytophagaceae</taxon>
        <taxon>Rhodocytophaga</taxon>
    </lineage>
</organism>
<gene>
    <name evidence="6" type="ORF">GXP67_36510</name>
</gene>
<dbReference type="CDD" id="cd00038">
    <property type="entry name" value="CAP_ED"/>
    <property type="match status" value="1"/>
</dbReference>
<feature type="domain" description="Cyclic nucleotide-binding" evidence="4">
    <location>
        <begin position="14"/>
        <end position="119"/>
    </location>
</feature>
<dbReference type="SUPFAM" id="SSF51206">
    <property type="entry name" value="cAMP-binding domain-like"/>
    <property type="match status" value="1"/>
</dbReference>
<dbReference type="Proteomes" id="UP000480178">
    <property type="component" value="Chromosome"/>
</dbReference>
<dbReference type="Gene3D" id="1.10.10.10">
    <property type="entry name" value="Winged helix-like DNA-binding domain superfamily/Winged helix DNA-binding domain"/>
    <property type="match status" value="1"/>
</dbReference>
<dbReference type="GO" id="GO:0003700">
    <property type="term" value="F:DNA-binding transcription factor activity"/>
    <property type="evidence" value="ECO:0007669"/>
    <property type="project" value="TreeGrafter"/>
</dbReference>
<dbReference type="Pfam" id="PF13545">
    <property type="entry name" value="HTH_Crp_2"/>
    <property type="match status" value="1"/>
</dbReference>
<sequence>METVKYWYLKNHNLFSQMKESDIQTLCVITGFKKALKNEVIYFTHEPIRRIYILKKGILKIALMDEAGNEQTKEIIHQGDIFGEITLNKHAHQETEYAKVLSDEVVICSFTLDDFERVLEQNPLISIKFSKQVGDKLKMLENRYANLIFKDVRTRVVEYVKTFAKDNGKLENNHWVVKNYLTHQDLASLTGSTRQTVTSILNQLEKENKLVYSRSKITIPDINNLR</sequence>
<accession>A0A6C0GUA0</accession>
<dbReference type="GO" id="GO:0005829">
    <property type="term" value="C:cytosol"/>
    <property type="evidence" value="ECO:0007669"/>
    <property type="project" value="TreeGrafter"/>
</dbReference>
<dbReference type="SMART" id="SM00419">
    <property type="entry name" value="HTH_CRP"/>
    <property type="match status" value="1"/>
</dbReference>
<name>A0A6C0GUA0_9BACT</name>
<dbReference type="SMART" id="SM00100">
    <property type="entry name" value="cNMP"/>
    <property type="match status" value="1"/>
</dbReference>
<keyword evidence="2" id="KW-0238">DNA-binding</keyword>
<keyword evidence="1" id="KW-0805">Transcription regulation</keyword>
<dbReference type="SUPFAM" id="SSF46785">
    <property type="entry name" value="Winged helix' DNA-binding domain"/>
    <property type="match status" value="1"/>
</dbReference>
<evidence type="ECO:0000259" key="5">
    <source>
        <dbReference type="PROSITE" id="PS51063"/>
    </source>
</evidence>
<dbReference type="Gene3D" id="2.60.120.10">
    <property type="entry name" value="Jelly Rolls"/>
    <property type="match status" value="1"/>
</dbReference>
<feature type="domain" description="HTH crp-type" evidence="5">
    <location>
        <begin position="150"/>
        <end position="223"/>
    </location>
</feature>
<dbReference type="AlphaFoldDB" id="A0A6C0GUA0"/>
<dbReference type="InterPro" id="IPR036390">
    <property type="entry name" value="WH_DNA-bd_sf"/>
</dbReference>
<evidence type="ECO:0000313" key="6">
    <source>
        <dbReference type="EMBL" id="QHT71779.1"/>
    </source>
</evidence>
<dbReference type="InterPro" id="IPR018490">
    <property type="entry name" value="cNMP-bd_dom_sf"/>
</dbReference>
<dbReference type="KEGG" id="rhoz:GXP67_36510"/>
<reference evidence="6 7" key="1">
    <citation type="submission" date="2020-01" db="EMBL/GenBank/DDBJ databases">
        <authorList>
            <person name="Kim M.K."/>
        </authorList>
    </citation>
    <scope>NUCLEOTIDE SEQUENCE [LARGE SCALE GENOMIC DNA]</scope>
    <source>
        <strain evidence="6 7">172606-1</strain>
    </source>
</reference>
<dbReference type="EMBL" id="CP048222">
    <property type="protein sequence ID" value="QHT71779.1"/>
    <property type="molecule type" value="Genomic_DNA"/>
</dbReference>
<dbReference type="Pfam" id="PF00027">
    <property type="entry name" value="cNMP_binding"/>
    <property type="match status" value="1"/>
</dbReference>
<dbReference type="PROSITE" id="PS51063">
    <property type="entry name" value="HTH_CRP_2"/>
    <property type="match status" value="1"/>
</dbReference>
<evidence type="ECO:0000256" key="3">
    <source>
        <dbReference type="ARBA" id="ARBA00023163"/>
    </source>
</evidence>
<evidence type="ECO:0000256" key="2">
    <source>
        <dbReference type="ARBA" id="ARBA00023125"/>
    </source>
</evidence>
<dbReference type="InterPro" id="IPR000595">
    <property type="entry name" value="cNMP-bd_dom"/>
</dbReference>
<dbReference type="PANTHER" id="PTHR24567:SF74">
    <property type="entry name" value="HTH-TYPE TRANSCRIPTIONAL REGULATOR ARCR"/>
    <property type="match status" value="1"/>
</dbReference>
<dbReference type="InterPro" id="IPR012318">
    <property type="entry name" value="HTH_CRP"/>
</dbReference>